<dbReference type="STRING" id="1561.NPD11_1606"/>
<name>A0A0A7FSP1_9CLOT</name>
<sequence>MFRMNLPGSLRVKKIILYILIIISIGVLVKIYMDNKKEEINYNNNTEIHMENK</sequence>
<dbReference type="Proteomes" id="UP000030635">
    <property type="component" value="Chromosome"/>
</dbReference>
<dbReference type="RefSeq" id="WP_158380614.1">
    <property type="nucleotide sequence ID" value="NZ_CP006905.1"/>
</dbReference>
<proteinExistence type="predicted"/>
<reference evidence="2 3" key="1">
    <citation type="journal article" date="2015" name="Infect. Genet. Evol.">
        <title>Genomic sequences of six botulinum neurotoxin-producing strains representing three clostridial species illustrate the mobility and diversity of botulinum neurotoxin genes.</title>
        <authorList>
            <person name="Smith T.J."/>
            <person name="Hill K.K."/>
            <person name="Xie G."/>
            <person name="Foley B.T."/>
            <person name="Williamson C.H."/>
            <person name="Foster J.T."/>
            <person name="Johnson S.L."/>
            <person name="Chertkov O."/>
            <person name="Teshima H."/>
            <person name="Gibbons H.S."/>
            <person name="Johnsky L.A."/>
            <person name="Karavis M.A."/>
            <person name="Smith L.A."/>
        </authorList>
    </citation>
    <scope>NUCLEOTIDE SEQUENCE [LARGE SCALE GENOMIC DNA]</scope>
    <source>
        <strain evidence="2">Sullivan</strain>
    </source>
</reference>
<dbReference type="KEGG" id="cbv:U729_1388"/>
<evidence type="ECO:0000256" key="1">
    <source>
        <dbReference type="SAM" id="Phobius"/>
    </source>
</evidence>
<protein>
    <submittedName>
        <fullName evidence="2">Uncharacterized protein</fullName>
    </submittedName>
</protein>
<evidence type="ECO:0000313" key="2">
    <source>
        <dbReference type="EMBL" id="AIY82632.1"/>
    </source>
</evidence>
<dbReference type="AlphaFoldDB" id="A0A0A7FSP1"/>
<evidence type="ECO:0000313" key="3">
    <source>
        <dbReference type="Proteomes" id="UP000030635"/>
    </source>
</evidence>
<keyword evidence="1" id="KW-0472">Membrane</keyword>
<organism evidence="2 3">
    <name type="scientific">Clostridium baratii str. Sullivan</name>
    <dbReference type="NCBI Taxonomy" id="1415775"/>
    <lineage>
        <taxon>Bacteria</taxon>
        <taxon>Bacillati</taxon>
        <taxon>Bacillota</taxon>
        <taxon>Clostridia</taxon>
        <taxon>Eubacteriales</taxon>
        <taxon>Clostridiaceae</taxon>
        <taxon>Clostridium</taxon>
    </lineage>
</organism>
<keyword evidence="3" id="KW-1185">Reference proteome</keyword>
<dbReference type="EMBL" id="CP006905">
    <property type="protein sequence ID" value="AIY82632.1"/>
    <property type="molecule type" value="Genomic_DNA"/>
</dbReference>
<feature type="transmembrane region" description="Helical" evidence="1">
    <location>
        <begin position="15"/>
        <end position="33"/>
    </location>
</feature>
<gene>
    <name evidence="2" type="ORF">U729_1388</name>
</gene>
<keyword evidence="1" id="KW-0812">Transmembrane</keyword>
<keyword evidence="1" id="KW-1133">Transmembrane helix</keyword>
<dbReference type="HOGENOM" id="CLU_213115_0_0_9"/>
<accession>A0A0A7FSP1</accession>